<sequence length="488" mass="55159">MRFLPSHAAERSPLGINLAGVPYWTSEHPFTNLATSASRWRLQPRDRPFTWDEPLPPMTEDGYPKSIPQDNYAESFLIATSHRGHLPRVLTVAYDGEGRMDYQYGAVLDQRGKGFDTIRLMNTDGPVTVRLFSTNADNPLHNLRVLEDPQNSESVFREPFLQRLNGMSVIRFMDWMATNNSPIKTWDERPLPGMFGLSEKGIPLEHMIELANAKQAAPWFTIPHLADDDYVRNFARQVREQLSPELPVYVEYSNEVWNSIFEQAAYAANEGERLQLSGNRFEAQLRFYSQRTSEVLAIFEQEFGEDKDRILGVYVAQGGNVWTSETVLDWGNARDHADVLAIAPYFGYSYGSPDRSAEVSTWSLDQLFEAMEAEVDGDNRQSMVDQANFAKARGLELAAYEAGQHLAGIGGAENDDRLTQLFIAANRDSRMGQLYKRYLQNWQDAGGGVMVLYNSMGEPTKSGSWGLLEDESGNVTPKWEAVHEFLNS</sequence>
<organism evidence="1 2">
    <name type="scientific">Aureimonas fodinaquatilis</name>
    <dbReference type="NCBI Taxonomy" id="2565783"/>
    <lineage>
        <taxon>Bacteria</taxon>
        <taxon>Pseudomonadati</taxon>
        <taxon>Pseudomonadota</taxon>
        <taxon>Alphaproteobacteria</taxon>
        <taxon>Hyphomicrobiales</taxon>
        <taxon>Aurantimonadaceae</taxon>
        <taxon>Aureimonas</taxon>
    </lineage>
</organism>
<keyword evidence="2" id="KW-1185">Reference proteome</keyword>
<accession>A0A5B0DZR2</accession>
<dbReference type="AlphaFoldDB" id="A0A5B0DZR2"/>
<evidence type="ECO:0008006" key="3">
    <source>
        <dbReference type="Google" id="ProtNLM"/>
    </source>
</evidence>
<dbReference type="Proteomes" id="UP000324738">
    <property type="component" value="Unassembled WGS sequence"/>
</dbReference>
<evidence type="ECO:0000313" key="1">
    <source>
        <dbReference type="EMBL" id="KAA0971241.1"/>
    </source>
</evidence>
<comment type="caution">
    <text evidence="1">The sequence shown here is derived from an EMBL/GenBank/DDBJ whole genome shotgun (WGS) entry which is preliminary data.</text>
</comment>
<protein>
    <recommendedName>
        <fullName evidence="3">Cellulose-binding protein</fullName>
    </recommendedName>
</protein>
<reference evidence="1 2" key="1">
    <citation type="submission" date="2019-08" db="EMBL/GenBank/DDBJ databases">
        <title>Aureimonas fodiniaquatilis sp. nov., isolated from a coal mine wastewater.</title>
        <authorList>
            <person name="Kim W."/>
        </authorList>
    </citation>
    <scope>NUCLEOTIDE SEQUENCE [LARGE SCALE GENOMIC DNA]</scope>
    <source>
        <strain evidence="1 2">CAU 1482</strain>
    </source>
</reference>
<evidence type="ECO:0000313" key="2">
    <source>
        <dbReference type="Proteomes" id="UP000324738"/>
    </source>
</evidence>
<dbReference type="OrthoDB" id="7783360at2"/>
<proteinExistence type="predicted"/>
<gene>
    <name evidence="1" type="ORF">FPY71_08700</name>
</gene>
<name>A0A5B0DZR2_9HYPH</name>
<dbReference type="EMBL" id="VTWH01000002">
    <property type="protein sequence ID" value="KAA0971241.1"/>
    <property type="molecule type" value="Genomic_DNA"/>
</dbReference>